<evidence type="ECO:0000256" key="1">
    <source>
        <dbReference type="SAM" id="Phobius"/>
    </source>
</evidence>
<keyword evidence="4" id="KW-1185">Reference proteome</keyword>
<keyword evidence="1" id="KW-0812">Transmembrane</keyword>
<proteinExistence type="predicted"/>
<protein>
    <recommendedName>
        <fullName evidence="2">DUF3592 domain-containing protein</fullName>
    </recommendedName>
</protein>
<comment type="caution">
    <text evidence="3">The sequence shown here is derived from an EMBL/GenBank/DDBJ whole genome shotgun (WGS) entry which is preliminary data.</text>
</comment>
<keyword evidence="1" id="KW-1133">Transmembrane helix</keyword>
<evidence type="ECO:0000313" key="4">
    <source>
        <dbReference type="Proteomes" id="UP000583454"/>
    </source>
</evidence>
<dbReference type="AlphaFoldDB" id="A0A840ZRW7"/>
<evidence type="ECO:0000259" key="2">
    <source>
        <dbReference type="Pfam" id="PF12158"/>
    </source>
</evidence>
<dbReference type="EMBL" id="JACHOP010000025">
    <property type="protein sequence ID" value="MBB5759601.1"/>
    <property type="molecule type" value="Genomic_DNA"/>
</dbReference>
<sequence>MDYKLLCSLLIGLAMVSFMALACLRAIWRFCAWDDALAKIEDLDGMDHVDEWARPVVVYEYKGGIYKLRHRYTQFRGGYEVGESVNICVNPKNPANYVLTDWAGPVFGLFFSAVLGYVSIKDLIKLPLWP</sequence>
<feature type="transmembrane region" description="Helical" evidence="1">
    <location>
        <begin position="102"/>
        <end position="120"/>
    </location>
</feature>
<dbReference type="RefSeq" id="WP_183572802.1">
    <property type="nucleotide sequence ID" value="NZ_JACHOP010000025.1"/>
</dbReference>
<dbReference type="InterPro" id="IPR021994">
    <property type="entry name" value="DUF3592"/>
</dbReference>
<gene>
    <name evidence="3" type="ORF">HNR00_004335</name>
</gene>
<dbReference type="Pfam" id="PF12158">
    <property type="entry name" value="DUF3592"/>
    <property type="match status" value="1"/>
</dbReference>
<evidence type="ECO:0000313" key="3">
    <source>
        <dbReference type="EMBL" id="MBB5759601.1"/>
    </source>
</evidence>
<name>A0A840ZRW7_9HYPH</name>
<feature type="domain" description="DUF3592" evidence="2">
    <location>
        <begin position="54"/>
        <end position="101"/>
    </location>
</feature>
<dbReference type="PROSITE" id="PS51257">
    <property type="entry name" value="PROKAR_LIPOPROTEIN"/>
    <property type="match status" value="1"/>
</dbReference>
<organism evidence="3 4">
    <name type="scientific">Methylorubrum rhodinum</name>
    <dbReference type="NCBI Taxonomy" id="29428"/>
    <lineage>
        <taxon>Bacteria</taxon>
        <taxon>Pseudomonadati</taxon>
        <taxon>Pseudomonadota</taxon>
        <taxon>Alphaproteobacteria</taxon>
        <taxon>Hyphomicrobiales</taxon>
        <taxon>Methylobacteriaceae</taxon>
        <taxon>Methylorubrum</taxon>
    </lineage>
</organism>
<accession>A0A840ZRW7</accession>
<keyword evidence="1" id="KW-0472">Membrane</keyword>
<reference evidence="3 4" key="1">
    <citation type="submission" date="2020-08" db="EMBL/GenBank/DDBJ databases">
        <title>Genomic Encyclopedia of Type Strains, Phase IV (KMG-IV): sequencing the most valuable type-strain genomes for metagenomic binning, comparative biology and taxonomic classification.</title>
        <authorList>
            <person name="Goeker M."/>
        </authorList>
    </citation>
    <scope>NUCLEOTIDE SEQUENCE [LARGE SCALE GENOMIC DNA]</scope>
    <source>
        <strain evidence="3 4">DSM 2163</strain>
    </source>
</reference>
<dbReference type="Proteomes" id="UP000583454">
    <property type="component" value="Unassembled WGS sequence"/>
</dbReference>